<sequence length="143" mass="16676">MPVSMHKLLVHSSQIIPNFDLPIGFFSGEALEARNKDNKYIRLFHTRKINRVTTITDQFNRLLVTSEFNISTVCRSFHQDIAESEDEEEDEIEEEIEKSVDINNNEMEIDDDETDKHHVFEILLKAETIIISDIANSDFYDDN</sequence>
<gene>
    <name evidence="1" type="ORF">OXX778_LOCUS21793</name>
</gene>
<dbReference type="EMBL" id="CAJNOC010008403">
    <property type="protein sequence ID" value="CAF1115011.1"/>
    <property type="molecule type" value="Genomic_DNA"/>
</dbReference>
<reference evidence="1" key="1">
    <citation type="submission" date="2021-02" db="EMBL/GenBank/DDBJ databases">
        <authorList>
            <person name="Nowell W R."/>
        </authorList>
    </citation>
    <scope>NUCLEOTIDE SEQUENCE</scope>
    <source>
        <strain evidence="1">Ploen Becks lab</strain>
    </source>
</reference>
<accession>A0A814Q5K2</accession>
<dbReference type="AlphaFoldDB" id="A0A814Q5K2"/>
<evidence type="ECO:0000313" key="2">
    <source>
        <dbReference type="Proteomes" id="UP000663879"/>
    </source>
</evidence>
<name>A0A814Q5K2_9BILA</name>
<proteinExistence type="predicted"/>
<keyword evidence="2" id="KW-1185">Reference proteome</keyword>
<dbReference type="Proteomes" id="UP000663879">
    <property type="component" value="Unassembled WGS sequence"/>
</dbReference>
<dbReference type="OrthoDB" id="6759785at2759"/>
<comment type="caution">
    <text evidence="1">The sequence shown here is derived from an EMBL/GenBank/DDBJ whole genome shotgun (WGS) entry which is preliminary data.</text>
</comment>
<evidence type="ECO:0000313" key="1">
    <source>
        <dbReference type="EMBL" id="CAF1115011.1"/>
    </source>
</evidence>
<protein>
    <submittedName>
        <fullName evidence="1">Uncharacterized protein</fullName>
    </submittedName>
</protein>
<organism evidence="1 2">
    <name type="scientific">Brachionus calyciflorus</name>
    <dbReference type="NCBI Taxonomy" id="104777"/>
    <lineage>
        <taxon>Eukaryota</taxon>
        <taxon>Metazoa</taxon>
        <taxon>Spiralia</taxon>
        <taxon>Gnathifera</taxon>
        <taxon>Rotifera</taxon>
        <taxon>Eurotatoria</taxon>
        <taxon>Monogononta</taxon>
        <taxon>Pseudotrocha</taxon>
        <taxon>Ploima</taxon>
        <taxon>Brachionidae</taxon>
        <taxon>Brachionus</taxon>
    </lineage>
</organism>